<dbReference type="PANTHER" id="PTHR46116:SF19">
    <property type="entry name" value="UBIQUITIN-CONJUGATING ENZYME FAMILY PROTEIN"/>
    <property type="match status" value="1"/>
</dbReference>
<dbReference type="InterPro" id="IPR016135">
    <property type="entry name" value="UBQ-conjugating_enzyme/RWD"/>
</dbReference>
<dbReference type="GO" id="GO:0061631">
    <property type="term" value="F:ubiquitin conjugating enzyme activity"/>
    <property type="evidence" value="ECO:0007669"/>
    <property type="project" value="TreeGrafter"/>
</dbReference>
<evidence type="ECO:0000256" key="2">
    <source>
        <dbReference type="ARBA" id="ARBA00022786"/>
    </source>
</evidence>
<evidence type="ECO:0000256" key="1">
    <source>
        <dbReference type="ARBA" id="ARBA00022679"/>
    </source>
</evidence>
<dbReference type="CDD" id="cd23837">
    <property type="entry name" value="UBCc_UBE2O"/>
    <property type="match status" value="1"/>
</dbReference>
<dbReference type="PANTHER" id="PTHR46116">
    <property type="entry name" value="(E3-INDEPENDENT) E2 UBIQUITIN-CONJUGATING ENZYME"/>
    <property type="match status" value="1"/>
</dbReference>
<organism evidence="3">
    <name type="scientific">Aegilops tauschii</name>
    <name type="common">Tausch's goatgrass</name>
    <name type="synonym">Aegilops squarrosa</name>
    <dbReference type="NCBI Taxonomy" id="37682"/>
    <lineage>
        <taxon>Eukaryota</taxon>
        <taxon>Viridiplantae</taxon>
        <taxon>Streptophyta</taxon>
        <taxon>Embryophyta</taxon>
        <taxon>Tracheophyta</taxon>
        <taxon>Spermatophyta</taxon>
        <taxon>Magnoliopsida</taxon>
        <taxon>Liliopsida</taxon>
        <taxon>Poales</taxon>
        <taxon>Poaceae</taxon>
        <taxon>BOP clade</taxon>
        <taxon>Pooideae</taxon>
        <taxon>Triticodae</taxon>
        <taxon>Triticeae</taxon>
        <taxon>Triticinae</taxon>
        <taxon>Aegilops</taxon>
    </lineage>
</organism>
<reference evidence="3" key="1">
    <citation type="submission" date="2015-06" db="UniProtKB">
        <authorList>
            <consortium name="EnsemblPlants"/>
        </authorList>
    </citation>
    <scope>IDENTIFICATION</scope>
</reference>
<evidence type="ECO:0000313" key="3">
    <source>
        <dbReference type="EnsemblPlants" id="EMT09785"/>
    </source>
</evidence>
<dbReference type="EnsemblPlants" id="EMT09785">
    <property type="protein sequence ID" value="EMT09785"/>
    <property type="gene ID" value="F775_32559"/>
</dbReference>
<name>M8B842_AEGTA</name>
<dbReference type="SMART" id="SM00212">
    <property type="entry name" value="UBCc"/>
    <property type="match status" value="1"/>
</dbReference>
<dbReference type="PROSITE" id="PS50127">
    <property type="entry name" value="UBC_2"/>
    <property type="match status" value="1"/>
</dbReference>
<dbReference type="InterPro" id="IPR000608">
    <property type="entry name" value="UBC"/>
</dbReference>
<sequence>MPNMRMVYGMVLAVAEGDAVHRAWGRSVWSGLAGRMRGRQKRRLGPSFASPARKPSPSVWCDPGFPSLQTRARARARSHHPHPRPETDRLLPFLHLTSPFFSPTTGDCTTTTDCSPSALPPTSPATGGARTDGAGEGSGLLLRLPLALLCSVLLPDRAGLLASFFSPSPWFYTLLIDCAIWGGEGGGRDAPEILRSSFVFFLALWGYYHDAMILFAPMLLVPNPMAFHAFQRMVLKKLLQFFGVGKKKKKNSNKKGKSIDPLWQGASAAPHSTVNVLTSNILLDPCSSGSGNVLSLQKHEPECSSNISSTIKAVDGSKNKDQKLFNQFDVVQDYSDHHYAKTSPGKTSKDWTKTIQNEWKLLQRDLPGSIYVRVYEDRIDLLRAAIVGPSGTPYHDGLFFFDVRFPPEYPRCPPKVYYHSGGLRLNPNLYESGKVLISIQGLVLNDKPYFNEPGYKNTVNTPVGEKHSMAYNQTAFVLSCKTMLYSLRNPPKHFETLVVHHFHERERAILDACSAYASGIIVGSSVRDGAKYACDKCFAGFKKSLDAHTELLAKELAKNRAQAPELKGDTPAADEIASTSLGQT</sequence>
<dbReference type="SUPFAM" id="SSF54495">
    <property type="entry name" value="UBC-like"/>
    <property type="match status" value="1"/>
</dbReference>
<protein>
    <submittedName>
        <fullName evidence="3">Putative ubiquitin-conjugating enzyme E2 24</fullName>
    </submittedName>
</protein>
<dbReference type="AlphaFoldDB" id="M8B842"/>
<accession>M8B842</accession>
<keyword evidence="2" id="KW-0833">Ubl conjugation pathway</keyword>
<keyword evidence="1" id="KW-0808">Transferase</keyword>
<dbReference type="Gene3D" id="3.10.110.10">
    <property type="entry name" value="Ubiquitin Conjugating Enzyme"/>
    <property type="match status" value="2"/>
</dbReference>
<dbReference type="Pfam" id="PF00179">
    <property type="entry name" value="UQ_con"/>
    <property type="match status" value="1"/>
</dbReference>
<dbReference type="ExpressionAtlas" id="M8B842">
    <property type="expression patterns" value="baseline"/>
</dbReference>
<proteinExistence type="predicted"/>